<feature type="chain" id="PRO_5009325182" description="DUF753 domain-containing protein" evidence="1">
    <location>
        <begin position="21"/>
        <end position="509"/>
    </location>
</feature>
<keyword evidence="4" id="KW-1185">Reference proteome</keyword>
<gene>
    <name evidence="3" type="primary">106086567</name>
</gene>
<dbReference type="InterPro" id="IPR008472">
    <property type="entry name" value="DUF753"/>
</dbReference>
<reference evidence="3" key="1">
    <citation type="submission" date="2020-05" db="UniProtKB">
        <authorList>
            <consortium name="EnsemblMetazoa"/>
        </authorList>
    </citation>
    <scope>IDENTIFICATION</scope>
    <source>
        <strain evidence="3">USDA</strain>
    </source>
</reference>
<dbReference type="AlphaFoldDB" id="A0A1I8NMC8"/>
<dbReference type="OrthoDB" id="7730284at2759"/>
<dbReference type="Pfam" id="PF05444">
    <property type="entry name" value="DUF753"/>
    <property type="match status" value="2"/>
</dbReference>
<proteinExistence type="predicted"/>
<name>A0A1I8NMC8_STOCA</name>
<dbReference type="Proteomes" id="UP000095300">
    <property type="component" value="Unassembled WGS sequence"/>
</dbReference>
<dbReference type="KEGG" id="scac:106086567"/>
<dbReference type="EnsemblMetazoa" id="SCAU000276-RA">
    <property type="protein sequence ID" value="SCAU000276-PA"/>
    <property type="gene ID" value="SCAU000276"/>
</dbReference>
<feature type="domain" description="DUF753" evidence="2">
    <location>
        <begin position="340"/>
        <end position="411"/>
    </location>
</feature>
<accession>A0A1I8NMC8</accession>
<dbReference type="VEuPathDB" id="VectorBase:SCAU000276"/>
<dbReference type="PANTHER" id="PTHR21721">
    <property type="entry name" value="GH09876P-RELATED"/>
    <property type="match status" value="1"/>
</dbReference>
<evidence type="ECO:0000259" key="2">
    <source>
        <dbReference type="Pfam" id="PF05444"/>
    </source>
</evidence>
<feature type="domain" description="DUF753" evidence="2">
    <location>
        <begin position="422"/>
        <end position="500"/>
    </location>
</feature>
<evidence type="ECO:0000313" key="3">
    <source>
        <dbReference type="EnsemblMetazoa" id="SCAU000276-PA"/>
    </source>
</evidence>
<evidence type="ECO:0000313" key="4">
    <source>
        <dbReference type="Proteomes" id="UP000095300"/>
    </source>
</evidence>
<organism evidence="3 4">
    <name type="scientific">Stomoxys calcitrans</name>
    <name type="common">Stable fly</name>
    <name type="synonym">Conops calcitrans</name>
    <dbReference type="NCBI Taxonomy" id="35570"/>
    <lineage>
        <taxon>Eukaryota</taxon>
        <taxon>Metazoa</taxon>
        <taxon>Ecdysozoa</taxon>
        <taxon>Arthropoda</taxon>
        <taxon>Hexapoda</taxon>
        <taxon>Insecta</taxon>
        <taxon>Pterygota</taxon>
        <taxon>Neoptera</taxon>
        <taxon>Endopterygota</taxon>
        <taxon>Diptera</taxon>
        <taxon>Brachycera</taxon>
        <taxon>Muscomorpha</taxon>
        <taxon>Muscoidea</taxon>
        <taxon>Muscidae</taxon>
        <taxon>Stomoxys</taxon>
    </lineage>
</organism>
<sequence>MEFRDSFFVTLVILLTSTSSKILCYAIVCYKCDSISLEACATSLNVTELPYENCPSASLQCTMSIVDSITYRGCSSTTPSIGATYSKKCNTNLCNVGVYPPGRMKCYQCSDVSCASSPQGIPHPCLYHQEVDQCYLDIRSATEVYRGCRSDTNHTMANTAIYCDYNGCNEDSAFGKLKCAYCDSKLSLGCKRDLMTPSNITQFEMCEMDMPLNGNNSCFLYRNVDHVVRGCSDRHITNEIKLNMKRVTNCTNKDFCNTGNLPLQQCLQCNSELGNDNCRYLPTSVSKSVCGAAEASSCYAQEFVNWHVQRGCARAPQRNDVNRQYECDDRDDCNATPFIRCYKCSTESNKDCGTWQKPGFLQIEECQQQGANCLIAKFKNGVTERGCENEHFNCSLSTVVDCQQCQGSFCNRNTYPTARLLCYQCGSESNDCSKVLAQVPLPCPQSELEPVNGGKSECFEYFNNPLNRAVRGCASNSTEYYRCMLQSKSGCRLCSTDGCNNQMSRLASD</sequence>
<evidence type="ECO:0000256" key="1">
    <source>
        <dbReference type="SAM" id="SignalP"/>
    </source>
</evidence>
<keyword evidence="1" id="KW-0732">Signal</keyword>
<protein>
    <recommendedName>
        <fullName evidence="2">DUF753 domain-containing protein</fullName>
    </recommendedName>
</protein>
<feature type="signal peptide" evidence="1">
    <location>
        <begin position="1"/>
        <end position="20"/>
    </location>
</feature>
<dbReference type="PANTHER" id="PTHR21721:SF27">
    <property type="entry name" value="GH09876P"/>
    <property type="match status" value="1"/>
</dbReference>